<dbReference type="Pfam" id="PF04193">
    <property type="entry name" value="PQ-loop"/>
    <property type="match status" value="1"/>
</dbReference>
<evidence type="ECO:0000256" key="5">
    <source>
        <dbReference type="ARBA" id="ARBA00022989"/>
    </source>
</evidence>
<evidence type="ECO:0000256" key="6">
    <source>
        <dbReference type="ARBA" id="ARBA00023136"/>
    </source>
</evidence>
<dbReference type="GO" id="GO:0009312">
    <property type="term" value="P:oligosaccharide biosynthetic process"/>
    <property type="evidence" value="ECO:0007669"/>
    <property type="project" value="TreeGrafter"/>
</dbReference>
<dbReference type="GO" id="GO:0016020">
    <property type="term" value="C:membrane"/>
    <property type="evidence" value="ECO:0007669"/>
    <property type="project" value="UniProtKB-SubCell"/>
</dbReference>
<evidence type="ECO:0000256" key="4">
    <source>
        <dbReference type="ARBA" id="ARBA00022737"/>
    </source>
</evidence>
<keyword evidence="6" id="KW-0472">Membrane</keyword>
<dbReference type="InterPro" id="IPR006603">
    <property type="entry name" value="PQ-loop_rpt"/>
</dbReference>
<evidence type="ECO:0000256" key="7">
    <source>
        <dbReference type="ARBA" id="ARBA00038475"/>
    </source>
</evidence>
<sequence>MEMARGLLVPGVLPERCYDQFFLQFNVLDVPCLKIALSKILGFGIIAGSVLVKVPQIVKLVQAGSADGLSFKSVLLELLSLSGTLTTAITHGFPFSAWGEVLFLILQTVTIGFLIQHFGGRTSAAWYYQGSFFNSNSHIPVSCNSMAVITAMQVSNVQPCV</sequence>
<dbReference type="PANTHER" id="PTHR12226">
    <property type="entry name" value="MANNOSE-P-DOLICHOL UTILIZATION DEFECT 1 LEC35 -RELATED"/>
    <property type="match status" value="1"/>
</dbReference>
<dbReference type="EMBL" id="JAACNH010000420">
    <property type="protein sequence ID" value="KAG8431007.1"/>
    <property type="molecule type" value="Genomic_DNA"/>
</dbReference>
<accession>A0A8T2IH80</accession>
<dbReference type="PANTHER" id="PTHR12226:SF2">
    <property type="entry name" value="MANNOSE-P-DOLICHOL UTILIZATION DEFECT 1 PROTEIN"/>
    <property type="match status" value="1"/>
</dbReference>
<dbReference type="InterPro" id="IPR016817">
    <property type="entry name" value="MannP-dilichol_defect-1"/>
</dbReference>
<name>A0A8T2IH80_9PIPI</name>
<comment type="similarity">
    <text evidence="7">Belongs to the MPDU1 (TC 2.A.43.3) family.</text>
</comment>
<dbReference type="SMART" id="SM00679">
    <property type="entry name" value="CTNS"/>
    <property type="match status" value="1"/>
</dbReference>
<comment type="caution">
    <text evidence="8">The sequence shown here is derived from an EMBL/GenBank/DDBJ whole genome shotgun (WGS) entry which is preliminary data.</text>
</comment>
<protein>
    <recommendedName>
        <fullName evidence="10">Mannose-P-dolichol utilization defect 1 protein homolog</fullName>
    </recommendedName>
</protein>
<dbReference type="FunFam" id="1.20.1280.290:FF:000006">
    <property type="entry name" value="mannose-P-dolichol utilization defect 1 protein"/>
    <property type="match status" value="1"/>
</dbReference>
<keyword evidence="2" id="KW-0813">Transport</keyword>
<evidence type="ECO:0000256" key="2">
    <source>
        <dbReference type="ARBA" id="ARBA00022448"/>
    </source>
</evidence>
<evidence type="ECO:0000256" key="1">
    <source>
        <dbReference type="ARBA" id="ARBA00004141"/>
    </source>
</evidence>
<evidence type="ECO:0000313" key="9">
    <source>
        <dbReference type="Proteomes" id="UP000812440"/>
    </source>
</evidence>
<gene>
    <name evidence="8" type="ORF">GDO86_019564</name>
</gene>
<organism evidence="8 9">
    <name type="scientific">Hymenochirus boettgeri</name>
    <name type="common">Congo dwarf clawed frog</name>
    <dbReference type="NCBI Taxonomy" id="247094"/>
    <lineage>
        <taxon>Eukaryota</taxon>
        <taxon>Metazoa</taxon>
        <taxon>Chordata</taxon>
        <taxon>Craniata</taxon>
        <taxon>Vertebrata</taxon>
        <taxon>Euteleostomi</taxon>
        <taxon>Amphibia</taxon>
        <taxon>Batrachia</taxon>
        <taxon>Anura</taxon>
        <taxon>Pipoidea</taxon>
        <taxon>Pipidae</taxon>
        <taxon>Pipinae</taxon>
        <taxon>Hymenochirus</taxon>
    </lineage>
</organism>
<dbReference type="OrthoDB" id="271506at2759"/>
<proteinExistence type="inferred from homology"/>
<reference evidence="8" key="1">
    <citation type="thesis" date="2020" institute="ProQuest LLC" country="789 East Eisenhower Parkway, Ann Arbor, MI, USA">
        <title>Comparative Genomics and Chromosome Evolution.</title>
        <authorList>
            <person name="Mudd A.B."/>
        </authorList>
    </citation>
    <scope>NUCLEOTIDE SEQUENCE</scope>
    <source>
        <strain evidence="8">Female2</strain>
        <tissue evidence="8">Blood</tissue>
    </source>
</reference>
<keyword evidence="3" id="KW-0812">Transmembrane</keyword>
<dbReference type="AlphaFoldDB" id="A0A8T2IH80"/>
<evidence type="ECO:0008006" key="10">
    <source>
        <dbReference type="Google" id="ProtNLM"/>
    </source>
</evidence>
<keyword evidence="5" id="KW-1133">Transmembrane helix</keyword>
<comment type="subcellular location">
    <subcellularLocation>
        <location evidence="1">Membrane</location>
        <topology evidence="1">Multi-pass membrane protein</topology>
    </subcellularLocation>
</comment>
<evidence type="ECO:0000256" key="3">
    <source>
        <dbReference type="ARBA" id="ARBA00022692"/>
    </source>
</evidence>
<dbReference type="Gene3D" id="1.20.1280.290">
    <property type="match status" value="1"/>
</dbReference>
<evidence type="ECO:0000313" key="8">
    <source>
        <dbReference type="EMBL" id="KAG8431007.1"/>
    </source>
</evidence>
<keyword evidence="4" id="KW-0677">Repeat</keyword>
<dbReference type="Proteomes" id="UP000812440">
    <property type="component" value="Unassembled WGS sequence"/>
</dbReference>
<keyword evidence="9" id="KW-1185">Reference proteome</keyword>